<protein>
    <submittedName>
        <fullName evidence="1">Uncharacterized protein</fullName>
    </submittedName>
</protein>
<keyword evidence="2" id="KW-1185">Reference proteome</keyword>
<evidence type="ECO:0000313" key="1">
    <source>
        <dbReference type="EMBL" id="SDL87322.1"/>
    </source>
</evidence>
<organism evidence="1 2">
    <name type="scientific">Dendrosporobacter quercicolus</name>
    <dbReference type="NCBI Taxonomy" id="146817"/>
    <lineage>
        <taxon>Bacteria</taxon>
        <taxon>Bacillati</taxon>
        <taxon>Bacillota</taxon>
        <taxon>Negativicutes</taxon>
        <taxon>Selenomonadales</taxon>
        <taxon>Sporomusaceae</taxon>
        <taxon>Dendrosporobacter</taxon>
    </lineage>
</organism>
<dbReference type="Proteomes" id="UP000214880">
    <property type="component" value="Unassembled WGS sequence"/>
</dbReference>
<sequence length="98" mass="10699">MNNAIRATERNDNTRLNILTKIFTLLIALLGTAGAMASAATVEEKRQNIREATQETLNEVYSVQSKARDAVANADRSADFADSGWEFGGQGWLPLQTV</sequence>
<name>A0A1G9NL37_9FIRM</name>
<proteinExistence type="predicted"/>
<gene>
    <name evidence="1" type="ORF">SAMN04488502_1011054</name>
</gene>
<dbReference type="AlphaFoldDB" id="A0A1G9NL37"/>
<reference evidence="1 2" key="1">
    <citation type="submission" date="2016-10" db="EMBL/GenBank/DDBJ databases">
        <authorList>
            <person name="de Groot N.N."/>
        </authorList>
    </citation>
    <scope>NUCLEOTIDE SEQUENCE [LARGE SCALE GENOMIC DNA]</scope>
    <source>
        <strain evidence="1 2">DSM 1736</strain>
    </source>
</reference>
<dbReference type="EMBL" id="FNHB01000001">
    <property type="protein sequence ID" value="SDL87322.1"/>
    <property type="molecule type" value="Genomic_DNA"/>
</dbReference>
<dbReference type="STRING" id="146817.SAMN04488502_1011054"/>
<evidence type="ECO:0000313" key="2">
    <source>
        <dbReference type="Proteomes" id="UP000214880"/>
    </source>
</evidence>
<accession>A0A1G9NL37</accession>